<dbReference type="SUPFAM" id="SSF53335">
    <property type="entry name" value="S-adenosyl-L-methionine-dependent methyltransferases"/>
    <property type="match status" value="1"/>
</dbReference>
<dbReference type="InterPro" id="IPR029063">
    <property type="entry name" value="SAM-dependent_MTases_sf"/>
</dbReference>
<dbReference type="NCBIfam" id="TIGR01444">
    <property type="entry name" value="fkbM_fam"/>
    <property type="match status" value="1"/>
</dbReference>
<dbReference type="EMBL" id="CP030053">
    <property type="protein sequence ID" value="QAU45486.1"/>
    <property type="molecule type" value="Genomic_DNA"/>
</dbReference>
<keyword evidence="2" id="KW-0489">Methyltransferase</keyword>
<dbReference type="KEGG" id="bgz:XH91_09030"/>
<dbReference type="Gene3D" id="3.40.50.150">
    <property type="entry name" value="Vaccinia Virus protein VP39"/>
    <property type="match status" value="1"/>
</dbReference>
<accession>A0AAE5WYM3</accession>
<dbReference type="InterPro" id="IPR052514">
    <property type="entry name" value="SAM-dependent_MTase"/>
</dbReference>
<dbReference type="InterPro" id="IPR006342">
    <property type="entry name" value="FkbM_mtfrase"/>
</dbReference>
<dbReference type="PANTHER" id="PTHR34203:SF15">
    <property type="entry name" value="SLL1173 PROTEIN"/>
    <property type="match status" value="1"/>
</dbReference>
<dbReference type="Proteomes" id="UP000290401">
    <property type="component" value="Unassembled WGS sequence"/>
</dbReference>
<evidence type="ECO:0000313" key="3">
    <source>
        <dbReference type="EMBL" id="RXH10975.1"/>
    </source>
</evidence>
<reference evidence="3 5" key="2">
    <citation type="submission" date="2018-10" db="EMBL/GenBank/DDBJ databases">
        <title>Bradyrhizobium sp. nov., effective nodules isolated from peanut in China.</title>
        <authorList>
            <person name="Li Y."/>
        </authorList>
    </citation>
    <scope>NUCLEOTIDE SEQUENCE [LARGE SCALE GENOMIC DNA]</scope>
    <source>
        <strain evidence="3 5">CCBAU 53426</strain>
    </source>
</reference>
<name>A0AAE5WYM3_9BRAD</name>
<dbReference type="RefSeq" id="WP_128950262.1">
    <property type="nucleotide sequence ID" value="NZ_CP030053.1"/>
</dbReference>
<keyword evidence="2" id="KW-0808">Transferase</keyword>
<dbReference type="AlphaFoldDB" id="A0AAE5WYM3"/>
<organism evidence="2 4">
    <name type="scientific">Bradyrhizobium guangzhouense</name>
    <dbReference type="NCBI Taxonomy" id="1325095"/>
    <lineage>
        <taxon>Bacteria</taxon>
        <taxon>Pseudomonadati</taxon>
        <taxon>Pseudomonadota</taxon>
        <taxon>Alphaproteobacteria</taxon>
        <taxon>Hyphomicrobiales</taxon>
        <taxon>Nitrobacteraceae</taxon>
        <taxon>Bradyrhizobium</taxon>
    </lineage>
</organism>
<dbReference type="Proteomes" id="UP000288972">
    <property type="component" value="Chromosome"/>
</dbReference>
<gene>
    <name evidence="3" type="ORF">EAS56_21270</name>
    <name evidence="2" type="ORF">XH91_09030</name>
</gene>
<evidence type="ECO:0000259" key="1">
    <source>
        <dbReference type="Pfam" id="PF05050"/>
    </source>
</evidence>
<evidence type="ECO:0000313" key="5">
    <source>
        <dbReference type="Proteomes" id="UP000290401"/>
    </source>
</evidence>
<keyword evidence="5" id="KW-1185">Reference proteome</keyword>
<dbReference type="EMBL" id="RDQZ01000018">
    <property type="protein sequence ID" value="RXH10975.1"/>
    <property type="molecule type" value="Genomic_DNA"/>
</dbReference>
<dbReference type="Pfam" id="PF05050">
    <property type="entry name" value="Methyltransf_21"/>
    <property type="match status" value="1"/>
</dbReference>
<reference evidence="2 4" key="1">
    <citation type="submission" date="2018-06" db="EMBL/GenBank/DDBJ databases">
        <title>Comparative genomics of rhizobia nodulating Arachis hypogaea in China.</title>
        <authorList>
            <person name="Li Y."/>
        </authorList>
    </citation>
    <scope>NUCLEOTIDE SEQUENCE [LARGE SCALE GENOMIC DNA]</scope>
    <source>
        <strain evidence="2 4">CCBAU 51670</strain>
    </source>
</reference>
<dbReference type="GO" id="GO:0032259">
    <property type="term" value="P:methylation"/>
    <property type="evidence" value="ECO:0007669"/>
    <property type="project" value="UniProtKB-KW"/>
</dbReference>
<feature type="domain" description="Methyltransferase FkbM" evidence="1">
    <location>
        <begin position="46"/>
        <end position="206"/>
    </location>
</feature>
<proteinExistence type="predicted"/>
<evidence type="ECO:0000313" key="4">
    <source>
        <dbReference type="Proteomes" id="UP000288972"/>
    </source>
</evidence>
<protein>
    <submittedName>
        <fullName evidence="2">FkbM family methyltransferase</fullName>
    </submittedName>
</protein>
<dbReference type="GO" id="GO:0008168">
    <property type="term" value="F:methyltransferase activity"/>
    <property type="evidence" value="ECO:0007669"/>
    <property type="project" value="UniProtKB-KW"/>
</dbReference>
<dbReference type="PANTHER" id="PTHR34203">
    <property type="entry name" value="METHYLTRANSFERASE, FKBM FAMILY PROTEIN"/>
    <property type="match status" value="1"/>
</dbReference>
<evidence type="ECO:0000313" key="2">
    <source>
        <dbReference type="EMBL" id="QAU45486.1"/>
    </source>
</evidence>
<sequence length="252" mass="28334">MSIFRAKSADAGARFLVRALKARLRDERAELAVIRRHLRPGDIACDIGANKGNFIYWLSRWVRDGRVVAFEPQPELARNLSRLCDLFGLANVTVEAKAVYSHSGAQDLYIPEGHGPGASVCYDQGKADSFAVLSVPAIALDDYFPAKERVALLKIDVEGAELAVLRGSTRILRSDGPLLVFECENRHLLHGHVGDVFAFLESLGYEGHFVCRHRLLPISQFDAAIHQRQDGEWFWKRKDYCNNFIFRKPRAA</sequence>